<dbReference type="GO" id="GO:0008236">
    <property type="term" value="F:serine-type peptidase activity"/>
    <property type="evidence" value="ECO:0007669"/>
    <property type="project" value="InterPro"/>
</dbReference>
<proteinExistence type="predicted"/>
<organism evidence="3 4">
    <name type="scientific">Candidatus Acidiferrum panamense</name>
    <dbReference type="NCBI Taxonomy" id="2741543"/>
    <lineage>
        <taxon>Bacteria</taxon>
        <taxon>Pseudomonadati</taxon>
        <taxon>Acidobacteriota</taxon>
        <taxon>Terriglobia</taxon>
        <taxon>Candidatus Acidiferrales</taxon>
        <taxon>Candidatus Acidiferrum</taxon>
    </lineage>
</organism>
<dbReference type="Gene3D" id="3.30.750.44">
    <property type="match status" value="1"/>
</dbReference>
<evidence type="ECO:0000313" key="4">
    <source>
        <dbReference type="Proteomes" id="UP000567293"/>
    </source>
</evidence>
<feature type="compositionally biased region" description="Polar residues" evidence="1">
    <location>
        <begin position="172"/>
        <end position="185"/>
    </location>
</feature>
<dbReference type="InterPro" id="IPR005151">
    <property type="entry name" value="Tail-specific_protease"/>
</dbReference>
<sequence>MSEKIFAWLLRLFPSRFRKAYGEEALQLVRDRCRDEKGFFSRLRLWLDLLGDLALSVPRAYFPVQPELTGYLAHLRSGSGPAFLVLEEESLGPGALFCGGLLTLAAVVSFSVLLNHRVKHVPLSALIRPAPGSADHRSSSFGPRTPEQARDFRQGAIAPATGPQPEMAASGPESSNANDARSNGLTRPDGSGPRKVQSGQRLGSADAALAGANLNRAERQRVVREAAANLEKHYIDPVVAQRMADALREHEKNGDDDAATDSSAFAELLTQQMRDVSHDRHLEVLYSEAPLPRRPPAPTPPFQARYRKAMEQANCMFEPVQTLPHNIGYLKLDSFPDVSVCQHTAEAAMASLNHADAVIFDVRGNRGGSPGMVMLISAYLFDHPEYMYNPRENTTEESWTRSPVPGSRLADKPVFVLTSGRTFSAAEHFSYDLKMLKRATIVGETTGGATDVGTFHRLDDHFGMGIRETRAINPYAEPDWAGIGVEPDVKVKAADALEMAVRLAESKLQKK</sequence>
<gene>
    <name evidence="3" type="ORF">HRJ53_02775</name>
</gene>
<dbReference type="InterPro" id="IPR029045">
    <property type="entry name" value="ClpP/crotonase-like_dom_sf"/>
</dbReference>
<dbReference type="PANTHER" id="PTHR11261:SF3">
    <property type="entry name" value="RETINOL-BINDING PROTEIN 3"/>
    <property type="match status" value="1"/>
</dbReference>
<protein>
    <submittedName>
        <fullName evidence="3">S41 family peptidase</fullName>
    </submittedName>
</protein>
<name>A0A7V8SVI1_9BACT</name>
<evidence type="ECO:0000256" key="1">
    <source>
        <dbReference type="SAM" id="MobiDB-lite"/>
    </source>
</evidence>
<dbReference type="SUPFAM" id="SSF52096">
    <property type="entry name" value="ClpP/crotonase"/>
    <property type="match status" value="1"/>
</dbReference>
<reference evidence="3" key="1">
    <citation type="submission" date="2020-06" db="EMBL/GenBank/DDBJ databases">
        <title>Legume-microbial interactions unlock mineral nutrients during tropical forest succession.</title>
        <authorList>
            <person name="Epihov D.Z."/>
        </authorList>
    </citation>
    <scope>NUCLEOTIDE SEQUENCE [LARGE SCALE GENOMIC DNA]</scope>
    <source>
        <strain evidence="3">Pan2503</strain>
    </source>
</reference>
<dbReference type="Pfam" id="PF11918">
    <property type="entry name" value="Peptidase_S41_N"/>
    <property type="match status" value="1"/>
</dbReference>
<comment type="caution">
    <text evidence="3">The sequence shown here is derived from an EMBL/GenBank/DDBJ whole genome shotgun (WGS) entry which is preliminary data.</text>
</comment>
<dbReference type="GO" id="GO:0006508">
    <property type="term" value="P:proteolysis"/>
    <property type="evidence" value="ECO:0007669"/>
    <property type="project" value="InterPro"/>
</dbReference>
<evidence type="ECO:0000313" key="3">
    <source>
        <dbReference type="EMBL" id="MBA0083896.1"/>
    </source>
</evidence>
<dbReference type="AlphaFoldDB" id="A0A7V8SVI1"/>
<feature type="domain" description="Tail specific protease" evidence="2">
    <location>
        <begin position="299"/>
        <end position="492"/>
    </location>
</feature>
<evidence type="ECO:0000259" key="2">
    <source>
        <dbReference type="SMART" id="SM00245"/>
    </source>
</evidence>
<dbReference type="SMART" id="SM00245">
    <property type="entry name" value="TSPc"/>
    <property type="match status" value="1"/>
</dbReference>
<dbReference type="Pfam" id="PF03572">
    <property type="entry name" value="Peptidase_S41"/>
    <property type="match status" value="1"/>
</dbReference>
<accession>A0A7V8SVI1</accession>
<dbReference type="CDD" id="cd07563">
    <property type="entry name" value="Peptidase_S41_IRBP"/>
    <property type="match status" value="1"/>
</dbReference>
<dbReference type="PANTHER" id="PTHR11261">
    <property type="entry name" value="INTERPHOTORECEPTOR RETINOID-BINDING PROTEIN"/>
    <property type="match status" value="1"/>
</dbReference>
<dbReference type="Gene3D" id="3.90.226.10">
    <property type="entry name" value="2-enoyl-CoA Hydratase, Chain A, domain 1"/>
    <property type="match status" value="1"/>
</dbReference>
<feature type="region of interest" description="Disordered" evidence="1">
    <location>
        <begin position="128"/>
        <end position="202"/>
    </location>
</feature>
<dbReference type="EMBL" id="JACDQQ010000280">
    <property type="protein sequence ID" value="MBA0083896.1"/>
    <property type="molecule type" value="Genomic_DNA"/>
</dbReference>
<keyword evidence="4" id="KW-1185">Reference proteome</keyword>
<dbReference type="Proteomes" id="UP000567293">
    <property type="component" value="Unassembled WGS sequence"/>
</dbReference>